<keyword evidence="4" id="KW-1185">Reference proteome</keyword>
<dbReference type="Pfam" id="PF14325">
    <property type="entry name" value="DUF4383"/>
    <property type="match status" value="1"/>
</dbReference>
<evidence type="ECO:0000256" key="2">
    <source>
        <dbReference type="SAM" id="Phobius"/>
    </source>
</evidence>
<keyword evidence="2" id="KW-0472">Membrane</keyword>
<feature type="transmembrane region" description="Helical" evidence="2">
    <location>
        <begin position="119"/>
        <end position="137"/>
    </location>
</feature>
<feature type="transmembrane region" description="Helical" evidence="2">
    <location>
        <begin position="50"/>
        <end position="73"/>
    </location>
</feature>
<feature type="transmembrane region" description="Helical" evidence="2">
    <location>
        <begin position="16"/>
        <end position="38"/>
    </location>
</feature>
<keyword evidence="2" id="KW-1133">Transmembrane helix</keyword>
<comment type="caution">
    <text evidence="3">The sequence shown here is derived from an EMBL/GenBank/DDBJ whole genome shotgun (WGS) entry which is preliminary data.</text>
</comment>
<sequence>MTHTTAVRRRRGAHQWLALVVGIVYLLVGIAGFFVTGFDMAGFTEHDPDQALLGFAINPLHNIVHLVIGILGIGAWSRSASARTFGWLLLIGYGAAFVYGLFAVDNPEINYLNINHADNWLHLGSALVGLLIAVWPAPARVVDQPGTTETMPPDVRDPRTGGTTPRDTYDPRTGGTTSRDTYDPRTGGTVPPEARDPRTGEAGPPAR</sequence>
<protein>
    <submittedName>
        <fullName evidence="3">DUF4383 domain-containing protein</fullName>
    </submittedName>
</protein>
<organism evidence="3 4">
    <name type="scientific">Promicromonospora aerolata</name>
    <dbReference type="NCBI Taxonomy" id="195749"/>
    <lineage>
        <taxon>Bacteria</taxon>
        <taxon>Bacillati</taxon>
        <taxon>Actinomycetota</taxon>
        <taxon>Actinomycetes</taxon>
        <taxon>Micrococcales</taxon>
        <taxon>Promicromonosporaceae</taxon>
        <taxon>Promicromonospora</taxon>
    </lineage>
</organism>
<reference evidence="4" key="1">
    <citation type="journal article" date="2019" name="Int. J. Syst. Evol. Microbiol.">
        <title>The Global Catalogue of Microorganisms (GCM) 10K type strain sequencing project: providing services to taxonomists for standard genome sequencing and annotation.</title>
        <authorList>
            <consortium name="The Broad Institute Genomics Platform"/>
            <consortium name="The Broad Institute Genome Sequencing Center for Infectious Disease"/>
            <person name="Wu L."/>
            <person name="Ma J."/>
        </authorList>
    </citation>
    <scope>NUCLEOTIDE SEQUENCE [LARGE SCALE GENOMIC DNA]</scope>
    <source>
        <strain evidence="4">CCM 7043</strain>
    </source>
</reference>
<accession>A0ABW4VDP9</accession>
<keyword evidence="2" id="KW-0812">Transmembrane</keyword>
<evidence type="ECO:0000313" key="4">
    <source>
        <dbReference type="Proteomes" id="UP001597338"/>
    </source>
</evidence>
<evidence type="ECO:0000313" key="3">
    <source>
        <dbReference type="EMBL" id="MFD2028694.1"/>
    </source>
</evidence>
<dbReference type="EMBL" id="JBHUHF010000001">
    <property type="protein sequence ID" value="MFD2028694.1"/>
    <property type="molecule type" value="Genomic_DNA"/>
</dbReference>
<feature type="region of interest" description="Disordered" evidence="1">
    <location>
        <begin position="142"/>
        <end position="207"/>
    </location>
</feature>
<name>A0ABW4VDP9_9MICO</name>
<dbReference type="Proteomes" id="UP001597338">
    <property type="component" value="Unassembled WGS sequence"/>
</dbReference>
<gene>
    <name evidence="3" type="ORF">ACFSL2_24630</name>
</gene>
<proteinExistence type="predicted"/>
<evidence type="ECO:0000256" key="1">
    <source>
        <dbReference type="SAM" id="MobiDB-lite"/>
    </source>
</evidence>
<dbReference type="RefSeq" id="WP_377200360.1">
    <property type="nucleotide sequence ID" value="NZ_JBHUHF010000001.1"/>
</dbReference>
<feature type="transmembrane region" description="Helical" evidence="2">
    <location>
        <begin position="85"/>
        <end position="104"/>
    </location>
</feature>